<organism evidence="5 6">
    <name type="scientific">Brevibacterium sediminis</name>
    <dbReference type="NCBI Taxonomy" id="1857024"/>
    <lineage>
        <taxon>Bacteria</taxon>
        <taxon>Bacillati</taxon>
        <taxon>Actinomycetota</taxon>
        <taxon>Actinomycetes</taxon>
        <taxon>Micrococcales</taxon>
        <taxon>Brevibacteriaceae</taxon>
        <taxon>Brevibacterium</taxon>
    </lineage>
</organism>
<evidence type="ECO:0000313" key="5">
    <source>
        <dbReference type="EMBL" id="TNM53322.1"/>
    </source>
</evidence>
<dbReference type="InterPro" id="IPR001638">
    <property type="entry name" value="Solute-binding_3/MltF_N"/>
</dbReference>
<name>A0A5C4WZ06_9MICO</name>
<feature type="compositionally biased region" description="Polar residues" evidence="2">
    <location>
        <begin position="43"/>
        <end position="52"/>
    </location>
</feature>
<dbReference type="SMART" id="SM00062">
    <property type="entry name" value="PBPb"/>
    <property type="match status" value="1"/>
</dbReference>
<reference evidence="5 6" key="1">
    <citation type="submission" date="2019-06" db="EMBL/GenBank/DDBJ databases">
        <authorList>
            <person name="Mardanova A.M."/>
            <person name="Pudova D.S."/>
            <person name="Shagimardanova E.I."/>
            <person name="Gogoleva N.E."/>
            <person name="Lutfullin M.T."/>
            <person name="Hadieva G.F."/>
            <person name="Sharipova M.R."/>
        </authorList>
    </citation>
    <scope>NUCLEOTIDE SEQUENCE [LARGE SCALE GENOMIC DNA]</scope>
    <source>
        <strain evidence="5 6">MG-1</strain>
    </source>
</reference>
<comment type="caution">
    <text evidence="5">The sequence shown here is derived from an EMBL/GenBank/DDBJ whole genome shotgun (WGS) entry which is preliminary data.</text>
</comment>
<dbReference type="Pfam" id="PF00497">
    <property type="entry name" value="SBP_bac_3"/>
    <property type="match status" value="1"/>
</dbReference>
<evidence type="ECO:0000256" key="2">
    <source>
        <dbReference type="SAM" id="MobiDB-lite"/>
    </source>
</evidence>
<dbReference type="PANTHER" id="PTHR35936:SF19">
    <property type="entry name" value="AMINO-ACID-BINDING PROTEIN YXEM-RELATED"/>
    <property type="match status" value="1"/>
</dbReference>
<feature type="domain" description="Solute-binding protein family 3/N-terminal" evidence="4">
    <location>
        <begin position="58"/>
        <end position="281"/>
    </location>
</feature>
<feature type="chain" id="PRO_5038471875" evidence="3">
    <location>
        <begin position="23"/>
        <end position="281"/>
    </location>
</feature>
<feature type="signal peptide" evidence="3">
    <location>
        <begin position="1"/>
        <end position="22"/>
    </location>
</feature>
<dbReference type="Proteomes" id="UP000314223">
    <property type="component" value="Unassembled WGS sequence"/>
</dbReference>
<dbReference type="PANTHER" id="PTHR35936">
    <property type="entry name" value="MEMBRANE-BOUND LYTIC MUREIN TRANSGLYCOSYLASE F"/>
    <property type="match status" value="1"/>
</dbReference>
<gene>
    <name evidence="5" type="ORF">FHQ09_14915</name>
</gene>
<sequence>MQFTSKFAPTIAGVCAISLALAGCTSTGDSDQNAAEGPKPTESHGSSPTLSRIESSGVVKICTTGDYRPFTYFDPKAKEWSGIDVDMGRTFADDLDAKPEFVRIDWDEFPSKIRKGACDIGMGGLSITTERAAQLYMSDPTTQDGKTPITQCGKVDKYDSIDKINDDDVEVITPKGGTNEEFAAEHFPEAKVIKWDDNNTIFDQIIKGKADVMVTDAPETKWVAHEEPELCAVNPDKPLNFSEQGYAIRSGDDQMLEYLNTWLRITQHDGTYAGAEKKWFG</sequence>
<evidence type="ECO:0000313" key="6">
    <source>
        <dbReference type="Proteomes" id="UP000314223"/>
    </source>
</evidence>
<evidence type="ECO:0000256" key="1">
    <source>
        <dbReference type="ARBA" id="ARBA00022729"/>
    </source>
</evidence>
<dbReference type="SUPFAM" id="SSF53850">
    <property type="entry name" value="Periplasmic binding protein-like II"/>
    <property type="match status" value="1"/>
</dbReference>
<protein>
    <submittedName>
        <fullName evidence="5">Transporter substrate-binding domain-containing protein</fullName>
    </submittedName>
</protein>
<accession>A0A5C4WZ06</accession>
<keyword evidence="1 3" id="KW-0732">Signal</keyword>
<proteinExistence type="predicted"/>
<feature type="region of interest" description="Disordered" evidence="2">
    <location>
        <begin position="28"/>
        <end position="52"/>
    </location>
</feature>
<evidence type="ECO:0000259" key="4">
    <source>
        <dbReference type="SMART" id="SM00062"/>
    </source>
</evidence>
<dbReference type="EMBL" id="VDMQ01000010">
    <property type="protein sequence ID" value="TNM53322.1"/>
    <property type="molecule type" value="Genomic_DNA"/>
</dbReference>
<dbReference type="Gene3D" id="3.40.190.10">
    <property type="entry name" value="Periplasmic binding protein-like II"/>
    <property type="match status" value="2"/>
</dbReference>
<dbReference type="AlphaFoldDB" id="A0A5C4WZ06"/>
<dbReference type="PROSITE" id="PS51257">
    <property type="entry name" value="PROKAR_LIPOPROTEIN"/>
    <property type="match status" value="1"/>
</dbReference>
<dbReference type="RefSeq" id="WP_139469612.1">
    <property type="nucleotide sequence ID" value="NZ_JAHQRN010000001.1"/>
</dbReference>
<evidence type="ECO:0000256" key="3">
    <source>
        <dbReference type="SAM" id="SignalP"/>
    </source>
</evidence>